<dbReference type="PANTHER" id="PTHR42852:SF13">
    <property type="entry name" value="PROTEIN DIPZ"/>
    <property type="match status" value="1"/>
</dbReference>
<comment type="caution">
    <text evidence="3">The sequence shown here is derived from an EMBL/GenBank/DDBJ whole genome shotgun (WGS) entry which is preliminary data.</text>
</comment>
<dbReference type="GO" id="GO:0016491">
    <property type="term" value="F:oxidoreductase activity"/>
    <property type="evidence" value="ECO:0007669"/>
    <property type="project" value="InterPro"/>
</dbReference>
<dbReference type="PROSITE" id="PS51352">
    <property type="entry name" value="THIOREDOXIN_2"/>
    <property type="match status" value="1"/>
</dbReference>
<keyword evidence="1" id="KW-1015">Disulfide bond</keyword>
<dbReference type="EMBL" id="JAWJAY010000001">
    <property type="protein sequence ID" value="MDV2884392.1"/>
    <property type="molecule type" value="Genomic_DNA"/>
</dbReference>
<dbReference type="InterPro" id="IPR000866">
    <property type="entry name" value="AhpC/TSA"/>
</dbReference>
<dbReference type="InterPro" id="IPR036249">
    <property type="entry name" value="Thioredoxin-like_sf"/>
</dbReference>
<sequence length="139" mass="15622">MNSTAPDFTLPALNGTDSVTLSTLKGKVVLLTFFTTWCPDSKRDILEKQALFQSMNRDDVKMIFVHVTGRDSSVDLSKWQEEMQLTLPVYMDLGTKTYDAYRCMGVPTTVLIDKDQSIKGFYNDKARMIDIIKGLGGLL</sequence>
<accession>A0AAJ2NKE6</accession>
<dbReference type="PANTHER" id="PTHR42852">
    <property type="entry name" value="THIOL:DISULFIDE INTERCHANGE PROTEIN DSBE"/>
    <property type="match status" value="1"/>
</dbReference>
<dbReference type="RefSeq" id="WP_323465936.1">
    <property type="nucleotide sequence ID" value="NZ_CP144224.1"/>
</dbReference>
<proteinExistence type="predicted"/>
<dbReference type="GO" id="GO:0016209">
    <property type="term" value="F:antioxidant activity"/>
    <property type="evidence" value="ECO:0007669"/>
    <property type="project" value="InterPro"/>
</dbReference>
<dbReference type="InterPro" id="IPR050553">
    <property type="entry name" value="Thioredoxin_ResA/DsbE_sf"/>
</dbReference>
<gene>
    <name evidence="3" type="ORF">RYX45_04315</name>
</gene>
<protein>
    <submittedName>
        <fullName evidence="3">TlpA disulfide reductase family protein</fullName>
    </submittedName>
</protein>
<evidence type="ECO:0000259" key="2">
    <source>
        <dbReference type="PROSITE" id="PS51352"/>
    </source>
</evidence>
<name>A0AAJ2NKE6_ALKPS</name>
<dbReference type="SUPFAM" id="SSF52833">
    <property type="entry name" value="Thioredoxin-like"/>
    <property type="match status" value="1"/>
</dbReference>
<evidence type="ECO:0000313" key="3">
    <source>
        <dbReference type="EMBL" id="MDV2884392.1"/>
    </source>
</evidence>
<dbReference type="AlphaFoldDB" id="A0AAJ2NKE6"/>
<organism evidence="3 4">
    <name type="scientific">Alkalihalophilus pseudofirmus</name>
    <name type="common">Bacillus pseudofirmus</name>
    <dbReference type="NCBI Taxonomy" id="79885"/>
    <lineage>
        <taxon>Bacteria</taxon>
        <taxon>Bacillati</taxon>
        <taxon>Bacillota</taxon>
        <taxon>Bacilli</taxon>
        <taxon>Bacillales</taxon>
        <taxon>Bacillaceae</taxon>
        <taxon>Alkalihalophilus</taxon>
    </lineage>
</organism>
<reference evidence="3" key="1">
    <citation type="submission" date="2023-10" db="EMBL/GenBank/DDBJ databases">
        <title>Screening of Alkalihalophilus pseudofirmusBZ-TG-HK211 and Its Alleviation of Salt Stress on Rapeseed Growth.</title>
        <authorList>
            <person name="Zhao B."/>
            <person name="Guo T."/>
        </authorList>
    </citation>
    <scope>NUCLEOTIDE SEQUENCE</scope>
    <source>
        <strain evidence="3">BZ-TG-HK211</strain>
    </source>
</reference>
<dbReference type="CDD" id="cd02966">
    <property type="entry name" value="TlpA_like_family"/>
    <property type="match status" value="1"/>
</dbReference>
<evidence type="ECO:0000256" key="1">
    <source>
        <dbReference type="ARBA" id="ARBA00023157"/>
    </source>
</evidence>
<evidence type="ECO:0000313" key="4">
    <source>
        <dbReference type="Proteomes" id="UP001285636"/>
    </source>
</evidence>
<dbReference type="Pfam" id="PF00578">
    <property type="entry name" value="AhpC-TSA"/>
    <property type="match status" value="1"/>
</dbReference>
<dbReference type="Proteomes" id="UP001285636">
    <property type="component" value="Unassembled WGS sequence"/>
</dbReference>
<dbReference type="InterPro" id="IPR013766">
    <property type="entry name" value="Thioredoxin_domain"/>
</dbReference>
<feature type="domain" description="Thioredoxin" evidence="2">
    <location>
        <begin position="1"/>
        <end position="137"/>
    </location>
</feature>
<dbReference type="Gene3D" id="3.40.30.10">
    <property type="entry name" value="Glutaredoxin"/>
    <property type="match status" value="1"/>
</dbReference>